<feature type="compositionally biased region" description="Low complexity" evidence="1">
    <location>
        <begin position="69"/>
        <end position="84"/>
    </location>
</feature>
<sequence length="344" mass="36942">MTVQDLRDVLHAHGEGPAPANPVRNEQIQVRIRRIRLRRRLGAGTAVLAIAALGFPLLSGTAEPGPQITTATQPSGPSAASGAAELPERFTSPDGTEYRRLALTAIKRTGSETAKVTIPVTGRPLDVAGICTSGGTTGGSPRVRIDGINMGGYFGPCDKEMRLLPLTLPPGARDRITLTFDAKRSGTACVRADGKGPCEPVKPERAAWTLGVYEWTPPERPVEPKAPRALPRRIDGYSLADSSTGTWPREKSATFRVLGDGRPLGVDQICTGDLADRLWFAYRVNGKDSSSSGSCGVWKKGSFPMAMTTFTVPKGKQVTITVTLRMRGEATNRPVRWSVGLFRR</sequence>
<accession>A0A917YT69</accession>
<name>A0A917YT69_9ACTN</name>
<keyword evidence="2" id="KW-1133">Transmembrane helix</keyword>
<dbReference type="EMBL" id="BMNH01000002">
    <property type="protein sequence ID" value="GGO64189.1"/>
    <property type="molecule type" value="Genomic_DNA"/>
</dbReference>
<organism evidence="3 4">
    <name type="scientific">Nonomuraea cavernae</name>
    <dbReference type="NCBI Taxonomy" id="2045107"/>
    <lineage>
        <taxon>Bacteria</taxon>
        <taxon>Bacillati</taxon>
        <taxon>Actinomycetota</taxon>
        <taxon>Actinomycetes</taxon>
        <taxon>Streptosporangiales</taxon>
        <taxon>Streptosporangiaceae</taxon>
        <taxon>Nonomuraea</taxon>
    </lineage>
</organism>
<gene>
    <name evidence="3" type="ORF">GCM10012289_13030</name>
</gene>
<keyword evidence="4" id="KW-1185">Reference proteome</keyword>
<dbReference type="AlphaFoldDB" id="A0A917YT69"/>
<keyword evidence="2" id="KW-0472">Membrane</keyword>
<evidence type="ECO:0000313" key="4">
    <source>
        <dbReference type="Proteomes" id="UP000646523"/>
    </source>
</evidence>
<dbReference type="RefSeq" id="WP_189123031.1">
    <property type="nucleotide sequence ID" value="NZ_BMNH01000002.1"/>
</dbReference>
<comment type="caution">
    <text evidence="3">The sequence shown here is derived from an EMBL/GenBank/DDBJ whole genome shotgun (WGS) entry which is preliminary data.</text>
</comment>
<reference evidence="3" key="1">
    <citation type="journal article" date="2014" name="Int. J. Syst. Evol. Microbiol.">
        <title>Complete genome sequence of Corynebacterium casei LMG S-19264T (=DSM 44701T), isolated from a smear-ripened cheese.</title>
        <authorList>
            <consortium name="US DOE Joint Genome Institute (JGI-PGF)"/>
            <person name="Walter F."/>
            <person name="Albersmeier A."/>
            <person name="Kalinowski J."/>
            <person name="Ruckert C."/>
        </authorList>
    </citation>
    <scope>NUCLEOTIDE SEQUENCE</scope>
    <source>
        <strain evidence="3">CGMCC 4.7368</strain>
    </source>
</reference>
<dbReference type="Proteomes" id="UP000646523">
    <property type="component" value="Unassembled WGS sequence"/>
</dbReference>
<feature type="region of interest" description="Disordered" evidence="1">
    <location>
        <begin position="64"/>
        <end position="93"/>
    </location>
</feature>
<evidence type="ECO:0000313" key="3">
    <source>
        <dbReference type="EMBL" id="GGO64189.1"/>
    </source>
</evidence>
<proteinExistence type="predicted"/>
<protein>
    <submittedName>
        <fullName evidence="3">Uncharacterized protein</fullName>
    </submittedName>
</protein>
<reference evidence="3" key="2">
    <citation type="submission" date="2020-09" db="EMBL/GenBank/DDBJ databases">
        <authorList>
            <person name="Sun Q."/>
            <person name="Zhou Y."/>
        </authorList>
    </citation>
    <scope>NUCLEOTIDE SEQUENCE</scope>
    <source>
        <strain evidence="3">CGMCC 4.7368</strain>
    </source>
</reference>
<evidence type="ECO:0000256" key="2">
    <source>
        <dbReference type="SAM" id="Phobius"/>
    </source>
</evidence>
<keyword evidence="2" id="KW-0812">Transmembrane</keyword>
<evidence type="ECO:0000256" key="1">
    <source>
        <dbReference type="SAM" id="MobiDB-lite"/>
    </source>
</evidence>
<feature type="transmembrane region" description="Helical" evidence="2">
    <location>
        <begin position="41"/>
        <end position="58"/>
    </location>
</feature>